<keyword evidence="3" id="KW-1185">Reference proteome</keyword>
<reference evidence="2" key="1">
    <citation type="submission" date="2022-07" db="EMBL/GenBank/DDBJ databases">
        <title>Genome analysis of Parmales, a sister group of diatoms, reveals the evolutionary specialization of diatoms from phago-mixotrophs to photoautotrophs.</title>
        <authorList>
            <person name="Ban H."/>
            <person name="Sato S."/>
            <person name="Yoshikawa S."/>
            <person name="Kazumasa Y."/>
            <person name="Nakamura Y."/>
            <person name="Ichinomiya M."/>
            <person name="Saitoh K."/>
            <person name="Sato N."/>
            <person name="Blanc-Mathieu R."/>
            <person name="Endo H."/>
            <person name="Kuwata A."/>
            <person name="Ogata H."/>
        </authorList>
    </citation>
    <scope>NUCLEOTIDE SEQUENCE</scope>
</reference>
<organism evidence="2 3">
    <name type="scientific">Triparma retinervis</name>
    <dbReference type="NCBI Taxonomy" id="2557542"/>
    <lineage>
        <taxon>Eukaryota</taxon>
        <taxon>Sar</taxon>
        <taxon>Stramenopiles</taxon>
        <taxon>Ochrophyta</taxon>
        <taxon>Bolidophyceae</taxon>
        <taxon>Parmales</taxon>
        <taxon>Triparmaceae</taxon>
        <taxon>Triparma</taxon>
    </lineage>
</organism>
<comment type="caution">
    <text evidence="2">The sequence shown here is derived from an EMBL/GenBank/DDBJ whole genome shotgun (WGS) entry which is preliminary data.</text>
</comment>
<evidence type="ECO:0000256" key="1">
    <source>
        <dbReference type="SAM" id="MobiDB-lite"/>
    </source>
</evidence>
<feature type="compositionally biased region" description="Basic and acidic residues" evidence="1">
    <location>
        <begin position="40"/>
        <end position="50"/>
    </location>
</feature>
<protein>
    <submittedName>
        <fullName evidence="2">Uncharacterized protein</fullName>
    </submittedName>
</protein>
<evidence type="ECO:0000313" key="3">
    <source>
        <dbReference type="Proteomes" id="UP001165082"/>
    </source>
</evidence>
<feature type="region of interest" description="Disordered" evidence="1">
    <location>
        <begin position="1"/>
        <end position="82"/>
    </location>
</feature>
<sequence>MATSEFGSASQPPKETPKEAPIKDADMMEGVSAPASAAVEKVDEESKKVVEEEEKEEEKEVTLSMGVKKSKKRKKTTGRGKK</sequence>
<feature type="compositionally biased region" description="Polar residues" evidence="1">
    <location>
        <begin position="1"/>
        <end position="13"/>
    </location>
</feature>
<dbReference type="Proteomes" id="UP001165082">
    <property type="component" value="Unassembled WGS sequence"/>
</dbReference>
<proteinExistence type="predicted"/>
<feature type="compositionally biased region" description="Basic residues" evidence="1">
    <location>
        <begin position="68"/>
        <end position="82"/>
    </location>
</feature>
<dbReference type="AlphaFoldDB" id="A0A9W7G9E7"/>
<name>A0A9W7G9E7_9STRA</name>
<feature type="compositionally biased region" description="Basic and acidic residues" evidence="1">
    <location>
        <begin position="15"/>
        <end position="26"/>
    </location>
</feature>
<dbReference type="EMBL" id="BRXZ01007995">
    <property type="protein sequence ID" value="GMI37892.1"/>
    <property type="molecule type" value="Genomic_DNA"/>
</dbReference>
<gene>
    <name evidence="2" type="ORF">TrRE_jg1686</name>
</gene>
<evidence type="ECO:0000313" key="2">
    <source>
        <dbReference type="EMBL" id="GMI37892.1"/>
    </source>
</evidence>
<accession>A0A9W7G9E7</accession>